<reference evidence="2" key="2">
    <citation type="submission" date="2020-09" db="EMBL/GenBank/DDBJ databases">
        <authorList>
            <person name="Sun Q."/>
            <person name="Zhou Y."/>
        </authorList>
    </citation>
    <scope>NUCLEOTIDE SEQUENCE</scope>
    <source>
        <strain evidence="2">CGMCC 1.15725</strain>
    </source>
</reference>
<evidence type="ECO:0000256" key="1">
    <source>
        <dbReference type="SAM" id="Phobius"/>
    </source>
</evidence>
<feature type="transmembrane region" description="Helical" evidence="1">
    <location>
        <begin position="124"/>
        <end position="145"/>
    </location>
</feature>
<keyword evidence="1" id="KW-1133">Transmembrane helix</keyword>
<name>A0A8J2YX75_9PROT</name>
<keyword evidence="1" id="KW-0812">Transmembrane</keyword>
<dbReference type="AlphaFoldDB" id="A0A8J2YX75"/>
<organism evidence="2 3">
    <name type="scientific">Aliidongia dinghuensis</name>
    <dbReference type="NCBI Taxonomy" id="1867774"/>
    <lineage>
        <taxon>Bacteria</taxon>
        <taxon>Pseudomonadati</taxon>
        <taxon>Pseudomonadota</taxon>
        <taxon>Alphaproteobacteria</taxon>
        <taxon>Rhodospirillales</taxon>
        <taxon>Dongiaceae</taxon>
        <taxon>Aliidongia</taxon>
    </lineage>
</organism>
<keyword evidence="1" id="KW-0472">Membrane</keyword>
<sequence>MVEIELTPPPSTTTDVYYELINTIRDGDTQNTPRSPNISVLALVTYAIFERDRIAAEEKQLKSNGKNLNLNEFIALYQFNEAKLEAKQILFDRYEISKISNETSNIFREIKQDHRFFPNFFKEIFIGIVSNIAFVLLVFFGWIVFKIDPSPFDLLKKALSQ</sequence>
<reference evidence="2" key="1">
    <citation type="journal article" date="2014" name="Int. J. Syst. Evol. Microbiol.">
        <title>Complete genome sequence of Corynebacterium casei LMG S-19264T (=DSM 44701T), isolated from a smear-ripened cheese.</title>
        <authorList>
            <consortium name="US DOE Joint Genome Institute (JGI-PGF)"/>
            <person name="Walter F."/>
            <person name="Albersmeier A."/>
            <person name="Kalinowski J."/>
            <person name="Ruckert C."/>
        </authorList>
    </citation>
    <scope>NUCLEOTIDE SEQUENCE</scope>
    <source>
        <strain evidence="2">CGMCC 1.15725</strain>
    </source>
</reference>
<proteinExistence type="predicted"/>
<keyword evidence="3" id="KW-1185">Reference proteome</keyword>
<comment type="caution">
    <text evidence="2">The sequence shown here is derived from an EMBL/GenBank/DDBJ whole genome shotgun (WGS) entry which is preliminary data.</text>
</comment>
<dbReference type="EMBL" id="BMJQ01000011">
    <property type="protein sequence ID" value="GGF30564.1"/>
    <property type="molecule type" value="Genomic_DNA"/>
</dbReference>
<evidence type="ECO:0000313" key="3">
    <source>
        <dbReference type="Proteomes" id="UP000646365"/>
    </source>
</evidence>
<protein>
    <submittedName>
        <fullName evidence="2">Uncharacterized protein</fullName>
    </submittedName>
</protein>
<gene>
    <name evidence="2" type="ORF">GCM10011611_40840</name>
</gene>
<dbReference type="RefSeq" id="WP_189049198.1">
    <property type="nucleotide sequence ID" value="NZ_BMJQ01000011.1"/>
</dbReference>
<accession>A0A8J2YX75</accession>
<dbReference type="Proteomes" id="UP000646365">
    <property type="component" value="Unassembled WGS sequence"/>
</dbReference>
<evidence type="ECO:0000313" key="2">
    <source>
        <dbReference type="EMBL" id="GGF30564.1"/>
    </source>
</evidence>